<comment type="similarity">
    <text evidence="1">Belongs to the UPF0161 family.</text>
</comment>
<evidence type="ECO:0000256" key="1">
    <source>
        <dbReference type="HAMAP-Rule" id="MF_00386"/>
    </source>
</evidence>
<dbReference type="InterPro" id="IPR002696">
    <property type="entry name" value="Membr_insert_effic_factor_YidD"/>
</dbReference>
<keyword evidence="1" id="KW-0472">Membrane</keyword>
<evidence type="ECO:0000313" key="4">
    <source>
        <dbReference type="Proteomes" id="UP001597112"/>
    </source>
</evidence>
<protein>
    <recommendedName>
        <fullName evidence="1">Putative membrane protein insertion efficiency factor</fullName>
    </recommendedName>
</protein>
<comment type="function">
    <text evidence="1">Could be involved in insertion of integral membrane proteins into the membrane.</text>
</comment>
<sequence length="97" mass="11189">MKYITSKEVLRKIFILPIRFYQLSISPLLGSNCRHTPSCSQYTIEAIQEWGVFKGIWLGMKRIARCHPWGTHGYDPVPKNTQPNSTGHHHKSPSKQK</sequence>
<name>A0ABW3JXX7_9BACT</name>
<evidence type="ECO:0000313" key="3">
    <source>
        <dbReference type="EMBL" id="MFD0998779.1"/>
    </source>
</evidence>
<dbReference type="EMBL" id="JBHTKA010000001">
    <property type="protein sequence ID" value="MFD0998779.1"/>
    <property type="molecule type" value="Genomic_DNA"/>
</dbReference>
<dbReference type="RefSeq" id="WP_377576034.1">
    <property type="nucleotide sequence ID" value="NZ_JBHTKA010000001.1"/>
</dbReference>
<keyword evidence="4" id="KW-1185">Reference proteome</keyword>
<proteinExistence type="inferred from homology"/>
<feature type="compositionally biased region" description="Basic residues" evidence="2">
    <location>
        <begin position="87"/>
        <end position="97"/>
    </location>
</feature>
<dbReference type="SMART" id="SM01234">
    <property type="entry name" value="Haemolytic"/>
    <property type="match status" value="1"/>
</dbReference>
<evidence type="ECO:0000256" key="2">
    <source>
        <dbReference type="SAM" id="MobiDB-lite"/>
    </source>
</evidence>
<dbReference type="Proteomes" id="UP001597112">
    <property type="component" value="Unassembled WGS sequence"/>
</dbReference>
<dbReference type="NCBIfam" id="TIGR00278">
    <property type="entry name" value="membrane protein insertion efficiency factor YidD"/>
    <property type="match status" value="1"/>
</dbReference>
<dbReference type="PANTHER" id="PTHR33383">
    <property type="entry name" value="MEMBRANE PROTEIN INSERTION EFFICIENCY FACTOR-RELATED"/>
    <property type="match status" value="1"/>
</dbReference>
<feature type="region of interest" description="Disordered" evidence="2">
    <location>
        <begin position="74"/>
        <end position="97"/>
    </location>
</feature>
<accession>A0ABW3JXX7</accession>
<comment type="caution">
    <text evidence="3">The sequence shown here is derived from an EMBL/GenBank/DDBJ whole genome shotgun (WGS) entry which is preliminary data.</text>
</comment>
<reference evidence="4" key="1">
    <citation type="journal article" date="2019" name="Int. J. Syst. Evol. Microbiol.">
        <title>The Global Catalogue of Microorganisms (GCM) 10K type strain sequencing project: providing services to taxonomists for standard genome sequencing and annotation.</title>
        <authorList>
            <consortium name="The Broad Institute Genomics Platform"/>
            <consortium name="The Broad Institute Genome Sequencing Center for Infectious Disease"/>
            <person name="Wu L."/>
            <person name="Ma J."/>
        </authorList>
    </citation>
    <scope>NUCLEOTIDE SEQUENCE [LARGE SCALE GENOMIC DNA]</scope>
    <source>
        <strain evidence="4">CCUG 58938</strain>
    </source>
</reference>
<dbReference type="Pfam" id="PF01809">
    <property type="entry name" value="YidD"/>
    <property type="match status" value="1"/>
</dbReference>
<dbReference type="HAMAP" id="MF_00386">
    <property type="entry name" value="UPF0161_YidD"/>
    <property type="match status" value="1"/>
</dbReference>
<keyword evidence="1" id="KW-1003">Cell membrane</keyword>
<gene>
    <name evidence="3" type="primary">yidD</name>
    <name evidence="3" type="ORF">ACFQ21_05650</name>
</gene>
<dbReference type="PANTHER" id="PTHR33383:SF1">
    <property type="entry name" value="MEMBRANE PROTEIN INSERTION EFFICIENCY FACTOR-RELATED"/>
    <property type="match status" value="1"/>
</dbReference>
<organism evidence="3 4">
    <name type="scientific">Ohtaekwangia kribbensis</name>
    <dbReference type="NCBI Taxonomy" id="688913"/>
    <lineage>
        <taxon>Bacteria</taxon>
        <taxon>Pseudomonadati</taxon>
        <taxon>Bacteroidota</taxon>
        <taxon>Cytophagia</taxon>
        <taxon>Cytophagales</taxon>
        <taxon>Fulvivirgaceae</taxon>
        <taxon>Ohtaekwangia</taxon>
    </lineage>
</organism>
<comment type="subcellular location">
    <subcellularLocation>
        <location evidence="1">Cell membrane</location>
        <topology evidence="1">Peripheral membrane protein</topology>
        <orientation evidence="1">Cytoplasmic side</orientation>
    </subcellularLocation>
</comment>